<dbReference type="PANTHER" id="PTHR19303">
    <property type="entry name" value="TRANSPOSON"/>
    <property type="match status" value="1"/>
</dbReference>
<evidence type="ECO:0000256" key="1">
    <source>
        <dbReference type="SAM" id="MobiDB-lite"/>
    </source>
</evidence>
<dbReference type="Pfam" id="PF03184">
    <property type="entry name" value="DDE_1"/>
    <property type="match status" value="1"/>
</dbReference>
<evidence type="ECO:0000313" key="3">
    <source>
        <dbReference type="Proteomes" id="UP001652620"/>
    </source>
</evidence>
<dbReference type="InterPro" id="IPR050863">
    <property type="entry name" value="CenT-Element_Derived"/>
</dbReference>
<feature type="compositionally biased region" description="Acidic residues" evidence="1">
    <location>
        <begin position="361"/>
        <end position="394"/>
    </location>
</feature>
<feature type="region of interest" description="Disordered" evidence="1">
    <location>
        <begin position="361"/>
        <end position="398"/>
    </location>
</feature>
<accession>A0ABM3J4G7</accession>
<gene>
    <name evidence="4" type="primary">LOC125776383</name>
</gene>
<feature type="domain" description="DDE-1" evidence="2">
    <location>
        <begin position="133"/>
        <end position="310"/>
    </location>
</feature>
<keyword evidence="3" id="KW-1185">Reference proteome</keyword>
<protein>
    <submittedName>
        <fullName evidence="4">Jerky protein homolog-like</fullName>
    </submittedName>
</protein>
<evidence type="ECO:0000313" key="4">
    <source>
        <dbReference type="RefSeq" id="XP_049304103.1"/>
    </source>
</evidence>
<dbReference type="RefSeq" id="XP_049304103.1">
    <property type="nucleotide sequence ID" value="XM_049448146.1"/>
</dbReference>
<proteinExistence type="predicted"/>
<dbReference type="PANTHER" id="PTHR19303:SF16">
    <property type="entry name" value="JERKY PROTEIN HOMOLOG-LIKE"/>
    <property type="match status" value="1"/>
</dbReference>
<evidence type="ECO:0000259" key="2">
    <source>
        <dbReference type="Pfam" id="PF03184"/>
    </source>
</evidence>
<name>A0ABM3J4G7_BACDO</name>
<reference evidence="4" key="2">
    <citation type="submission" date="2025-08" db="UniProtKB">
        <authorList>
            <consortium name="RefSeq"/>
        </authorList>
    </citation>
    <scope>IDENTIFICATION</scope>
    <source>
        <tissue evidence="4">Adult</tissue>
    </source>
</reference>
<dbReference type="GeneID" id="125776383"/>
<dbReference type="InterPro" id="IPR004875">
    <property type="entry name" value="DDE_SF_endonuclease_dom"/>
</dbReference>
<reference evidence="3" key="1">
    <citation type="submission" date="2025-05" db="UniProtKB">
        <authorList>
            <consortium name="RefSeq"/>
        </authorList>
    </citation>
    <scope>NUCLEOTIDE SEQUENCE [LARGE SCALE GENOMIC DNA]</scope>
</reference>
<dbReference type="Proteomes" id="UP001652620">
    <property type="component" value="Chromosome 2"/>
</dbReference>
<sequence>MPTKQRKSLQIRLNLHQKAEILRKLDEGIHGNRLALDYNASKAAISKIKKKRHANFKKRFGVRHLKICGEILSSDKSGITPFIHNLRAKMNEMEISDMQLYNADESGLFYRFLPNKTFVAANEKTAPGRKIAKDRITVMLCANADGSHKLKPLIIGKSANPRCFKGFENPLEYANSQKSWMNSELFFPWFHHSFINQVRKFSAENNLPTRALLLIDNCTAHKPIDKLQSDDGNIAAMLLPPNVTAVLQPMDQNPIRLVKLEYRVKLLWNIVAQENILVENILKGHSIRDATLLLKLAWDELPRAVLIKAWKNIKQWDNDQYDSEDEIPLLTLIRSNSSHDDTLREVQSLLSKVGGVDVSSEDIENWNDDQNTEDDEDFEVSDNEDEEPVAEEDMQQQKVSFSEAVECINTLIKWYENNNDANQISHLINMRTKIVRSYYTKEKKQTSLDRFFKPALAN</sequence>
<organism evidence="3 4">
    <name type="scientific">Bactrocera dorsalis</name>
    <name type="common">Oriental fruit fly</name>
    <name type="synonym">Dacus dorsalis</name>
    <dbReference type="NCBI Taxonomy" id="27457"/>
    <lineage>
        <taxon>Eukaryota</taxon>
        <taxon>Metazoa</taxon>
        <taxon>Ecdysozoa</taxon>
        <taxon>Arthropoda</taxon>
        <taxon>Hexapoda</taxon>
        <taxon>Insecta</taxon>
        <taxon>Pterygota</taxon>
        <taxon>Neoptera</taxon>
        <taxon>Endopterygota</taxon>
        <taxon>Diptera</taxon>
        <taxon>Brachycera</taxon>
        <taxon>Muscomorpha</taxon>
        <taxon>Tephritoidea</taxon>
        <taxon>Tephritidae</taxon>
        <taxon>Bactrocera</taxon>
        <taxon>Bactrocera</taxon>
    </lineage>
</organism>